<dbReference type="Gene3D" id="3.40.50.1820">
    <property type="entry name" value="alpha/beta hydrolase"/>
    <property type="match status" value="1"/>
</dbReference>
<dbReference type="OrthoDB" id="7958481at2"/>
<dbReference type="InterPro" id="IPR029058">
    <property type="entry name" value="AB_hydrolase_fold"/>
</dbReference>
<dbReference type="EMBL" id="FNTH01000001">
    <property type="protein sequence ID" value="SEC98993.1"/>
    <property type="molecule type" value="Genomic_DNA"/>
</dbReference>
<evidence type="ECO:0000313" key="3">
    <source>
        <dbReference type="Proteomes" id="UP000198992"/>
    </source>
</evidence>
<accession>A0A1H4X0B7</accession>
<sequence>MKRRDLLKATGLAVAGATTIVAPLIAQPIAGPSQVGHPEIGASKAENGARAVYKHETAPTQFVEANGIRFAYRRFGQESGTPILLMQHFRGGMDHWDPLVTNGLAETRPVILFDNAGVAASSGETPVRIDAMAQHAADFVRALGVQRFDLLGFSIGGYIAQSFSLQYGDLVRRLILVGTGPRAGQPPTDPKYAKYGGTTDPKTGEAPLEAFQNLFFSPSNASQAACSAFWTRRHTRTEDVDPPSSPQTAAAQRAAIAEWRQQRGERFAELTLIRQPTLVVNGNQDIMVPTVNSFTLSQHIPDAQLIIYPDSGHGSLFQFPELFVKHCRLFLDGTGGST</sequence>
<dbReference type="InterPro" id="IPR050471">
    <property type="entry name" value="AB_hydrolase"/>
</dbReference>
<protein>
    <submittedName>
        <fullName evidence="2">Pimeloyl-ACP methyl ester carboxylesterase</fullName>
    </submittedName>
</protein>
<dbReference type="Pfam" id="PF00561">
    <property type="entry name" value="Abhydrolase_1"/>
    <property type="match status" value="1"/>
</dbReference>
<dbReference type="PANTHER" id="PTHR43433:SF5">
    <property type="entry name" value="AB HYDROLASE-1 DOMAIN-CONTAINING PROTEIN"/>
    <property type="match status" value="1"/>
</dbReference>
<dbReference type="InterPro" id="IPR000073">
    <property type="entry name" value="AB_hydrolase_1"/>
</dbReference>
<feature type="domain" description="AB hydrolase-1" evidence="1">
    <location>
        <begin position="89"/>
        <end position="318"/>
    </location>
</feature>
<dbReference type="RefSeq" id="WP_092116940.1">
    <property type="nucleotide sequence ID" value="NZ_FNTH01000001.1"/>
</dbReference>
<dbReference type="AlphaFoldDB" id="A0A1H4X0B7"/>
<dbReference type="Proteomes" id="UP000198992">
    <property type="component" value="Unassembled WGS sequence"/>
</dbReference>
<dbReference type="PANTHER" id="PTHR43433">
    <property type="entry name" value="HYDROLASE, ALPHA/BETA FOLD FAMILY PROTEIN"/>
    <property type="match status" value="1"/>
</dbReference>
<name>A0A1H4X0B7_9BRAD</name>
<evidence type="ECO:0000313" key="2">
    <source>
        <dbReference type="EMBL" id="SEC98993.1"/>
    </source>
</evidence>
<dbReference type="PRINTS" id="PR00111">
    <property type="entry name" value="ABHYDROLASE"/>
</dbReference>
<organism evidence="2 3">
    <name type="scientific">Bradyrhizobium erythrophlei</name>
    <dbReference type="NCBI Taxonomy" id="1437360"/>
    <lineage>
        <taxon>Bacteria</taxon>
        <taxon>Pseudomonadati</taxon>
        <taxon>Pseudomonadota</taxon>
        <taxon>Alphaproteobacteria</taxon>
        <taxon>Hyphomicrobiales</taxon>
        <taxon>Nitrobacteraceae</taxon>
        <taxon>Bradyrhizobium</taxon>
    </lineage>
</organism>
<evidence type="ECO:0000259" key="1">
    <source>
        <dbReference type="Pfam" id="PF00561"/>
    </source>
</evidence>
<dbReference type="SUPFAM" id="SSF53474">
    <property type="entry name" value="alpha/beta-Hydrolases"/>
    <property type="match status" value="1"/>
</dbReference>
<gene>
    <name evidence="2" type="ORF">SAMN05444164_3322</name>
</gene>
<proteinExistence type="predicted"/>
<reference evidence="2 3" key="1">
    <citation type="submission" date="2016-10" db="EMBL/GenBank/DDBJ databases">
        <authorList>
            <person name="de Groot N.N."/>
        </authorList>
    </citation>
    <scope>NUCLEOTIDE SEQUENCE [LARGE SCALE GENOMIC DNA]</scope>
    <source>
        <strain evidence="2 3">MT12</strain>
    </source>
</reference>